<dbReference type="InterPro" id="IPR050469">
    <property type="entry name" value="Diguanylate_Cyclase"/>
</dbReference>
<evidence type="ECO:0000256" key="1">
    <source>
        <dbReference type="SAM" id="Phobius"/>
    </source>
</evidence>
<dbReference type="GO" id="GO:0005886">
    <property type="term" value="C:plasma membrane"/>
    <property type="evidence" value="ECO:0007669"/>
    <property type="project" value="TreeGrafter"/>
</dbReference>
<dbReference type="PANTHER" id="PTHR45138:SF9">
    <property type="entry name" value="DIGUANYLATE CYCLASE DGCM-RELATED"/>
    <property type="match status" value="1"/>
</dbReference>
<dbReference type="PROSITE" id="PS50887">
    <property type="entry name" value="GGDEF"/>
    <property type="match status" value="1"/>
</dbReference>
<dbReference type="InterPro" id="IPR000160">
    <property type="entry name" value="GGDEF_dom"/>
</dbReference>
<evidence type="ECO:0000313" key="3">
    <source>
        <dbReference type="EMBL" id="RKQ90259.1"/>
    </source>
</evidence>
<evidence type="ECO:0000313" key="4">
    <source>
        <dbReference type="Proteomes" id="UP000278962"/>
    </source>
</evidence>
<dbReference type="Pfam" id="PF00990">
    <property type="entry name" value="GGDEF"/>
    <property type="match status" value="1"/>
</dbReference>
<organism evidence="3 4">
    <name type="scientific">Solirubrobacter pauli</name>
    <dbReference type="NCBI Taxonomy" id="166793"/>
    <lineage>
        <taxon>Bacteria</taxon>
        <taxon>Bacillati</taxon>
        <taxon>Actinomycetota</taxon>
        <taxon>Thermoleophilia</taxon>
        <taxon>Solirubrobacterales</taxon>
        <taxon>Solirubrobacteraceae</taxon>
        <taxon>Solirubrobacter</taxon>
    </lineage>
</organism>
<feature type="transmembrane region" description="Helical" evidence="1">
    <location>
        <begin position="53"/>
        <end position="75"/>
    </location>
</feature>
<dbReference type="NCBIfam" id="TIGR00254">
    <property type="entry name" value="GGDEF"/>
    <property type="match status" value="1"/>
</dbReference>
<comment type="caution">
    <text evidence="3">The sequence shown here is derived from an EMBL/GenBank/DDBJ whole genome shotgun (WGS) entry which is preliminary data.</text>
</comment>
<keyword evidence="1" id="KW-0812">Transmembrane</keyword>
<dbReference type="CDD" id="cd01949">
    <property type="entry name" value="GGDEF"/>
    <property type="match status" value="1"/>
</dbReference>
<feature type="transmembrane region" description="Helical" evidence="1">
    <location>
        <begin position="87"/>
        <end position="105"/>
    </location>
</feature>
<feature type="transmembrane region" description="Helical" evidence="1">
    <location>
        <begin position="179"/>
        <end position="199"/>
    </location>
</feature>
<sequence>MLALLACVTVPLMLAAALTTDPARHQTLITAAALVATLVAGQSAHRVRSPAQLALFAGIALWTAGSTVSSVLLLTDSYTAYPTLAEWLWLSSYPAFWIAVMLMIPRWGAGHWLDGVVACLGVAAAAAAVLMPKLTTTGLPPLGTAVAGAFAIGDLLLIGFTFAALVIARRPASTEWRRLAFGILLLAGTDLLFALRMAGMADVAFASWMDIGWIFGLVALAVVRPRCPRAEPAVSRQPLTPVLASAAALVVLVVDHYHRVADGALWLAVAALALGVARTVDAARASGRLAEAERLALTDDLTRVGNRRRLFRDLGDAFERGAGAHLALFDLNGFKALNDSQGHAAGDALLAEFGLRLREAVAGVGSAYRLGGDEFCVLVDANAQDALARASAALRSDGVTASTGAVVLGIEASSPTQALRLADARMYADKTRN</sequence>
<keyword evidence="4" id="KW-1185">Reference proteome</keyword>
<dbReference type="GO" id="GO:1902201">
    <property type="term" value="P:negative regulation of bacterial-type flagellum-dependent cell motility"/>
    <property type="evidence" value="ECO:0007669"/>
    <property type="project" value="TreeGrafter"/>
</dbReference>
<feature type="transmembrane region" description="Helical" evidence="1">
    <location>
        <begin position="112"/>
        <end position="130"/>
    </location>
</feature>
<keyword evidence="1" id="KW-1133">Transmembrane helix</keyword>
<dbReference type="EMBL" id="RBIL01000001">
    <property type="protein sequence ID" value="RKQ90259.1"/>
    <property type="molecule type" value="Genomic_DNA"/>
</dbReference>
<evidence type="ECO:0000259" key="2">
    <source>
        <dbReference type="PROSITE" id="PS50887"/>
    </source>
</evidence>
<feature type="domain" description="GGDEF" evidence="2">
    <location>
        <begin position="322"/>
        <end position="433"/>
    </location>
</feature>
<feature type="transmembrane region" description="Helical" evidence="1">
    <location>
        <begin position="25"/>
        <end position="41"/>
    </location>
</feature>
<gene>
    <name evidence="3" type="ORF">C8N24_0059</name>
</gene>
<dbReference type="GO" id="GO:0043709">
    <property type="term" value="P:cell adhesion involved in single-species biofilm formation"/>
    <property type="evidence" value="ECO:0007669"/>
    <property type="project" value="TreeGrafter"/>
</dbReference>
<reference evidence="3 4" key="1">
    <citation type="submission" date="2018-10" db="EMBL/GenBank/DDBJ databases">
        <title>Genomic Encyclopedia of Archaeal and Bacterial Type Strains, Phase II (KMG-II): from individual species to whole genera.</title>
        <authorList>
            <person name="Goeker M."/>
        </authorList>
    </citation>
    <scope>NUCLEOTIDE SEQUENCE [LARGE SCALE GENOMIC DNA]</scope>
    <source>
        <strain evidence="3 4">DSM 14954</strain>
    </source>
</reference>
<feature type="transmembrane region" description="Helical" evidence="1">
    <location>
        <begin position="142"/>
        <end position="167"/>
    </location>
</feature>
<keyword evidence="1" id="KW-0472">Membrane</keyword>
<name>A0A660L6Y5_9ACTN</name>
<dbReference type="PANTHER" id="PTHR45138">
    <property type="entry name" value="REGULATORY COMPONENTS OF SENSORY TRANSDUCTION SYSTEM"/>
    <property type="match status" value="1"/>
</dbReference>
<dbReference type="Proteomes" id="UP000278962">
    <property type="component" value="Unassembled WGS sequence"/>
</dbReference>
<protein>
    <submittedName>
        <fullName evidence="3">Diguanylate cyclase (GGDEF)-like protein</fullName>
    </submittedName>
</protein>
<proteinExistence type="predicted"/>
<dbReference type="InterPro" id="IPR043128">
    <property type="entry name" value="Rev_trsase/Diguanyl_cyclase"/>
</dbReference>
<dbReference type="SUPFAM" id="SSF55073">
    <property type="entry name" value="Nucleotide cyclase"/>
    <property type="match status" value="1"/>
</dbReference>
<dbReference type="SMART" id="SM00267">
    <property type="entry name" value="GGDEF"/>
    <property type="match status" value="1"/>
</dbReference>
<feature type="transmembrane region" description="Helical" evidence="1">
    <location>
        <begin position="205"/>
        <end position="227"/>
    </location>
</feature>
<dbReference type="AlphaFoldDB" id="A0A660L6Y5"/>
<dbReference type="Gene3D" id="3.30.70.270">
    <property type="match status" value="1"/>
</dbReference>
<accession>A0A660L6Y5</accession>
<dbReference type="InterPro" id="IPR029787">
    <property type="entry name" value="Nucleotide_cyclase"/>
</dbReference>
<dbReference type="GO" id="GO:0052621">
    <property type="term" value="F:diguanylate cyclase activity"/>
    <property type="evidence" value="ECO:0007669"/>
    <property type="project" value="TreeGrafter"/>
</dbReference>